<evidence type="ECO:0000313" key="2">
    <source>
        <dbReference type="EMBL" id="MCU7552081.1"/>
    </source>
</evidence>
<dbReference type="RefSeq" id="WP_279299518.1">
    <property type="nucleotide sequence ID" value="NZ_JAOTIF010000027.1"/>
</dbReference>
<keyword evidence="1" id="KW-0732">Signal</keyword>
<reference evidence="2" key="2">
    <citation type="submission" date="2023-04" db="EMBL/GenBank/DDBJ databases">
        <title>Paracnuella aquatica gen. nov., sp. nov., a member of the family Chitinophagaceae isolated from a hot spring.</title>
        <authorList>
            <person name="Wang C."/>
        </authorList>
    </citation>
    <scope>NUCLEOTIDE SEQUENCE</scope>
    <source>
        <strain evidence="2">LB-8</strain>
    </source>
</reference>
<comment type="caution">
    <text evidence="2">The sequence shown here is derived from an EMBL/GenBank/DDBJ whole genome shotgun (WGS) entry which is preliminary data.</text>
</comment>
<evidence type="ECO:0008006" key="4">
    <source>
        <dbReference type="Google" id="ProtNLM"/>
    </source>
</evidence>
<feature type="signal peptide" evidence="1">
    <location>
        <begin position="1"/>
        <end position="23"/>
    </location>
</feature>
<dbReference type="AlphaFoldDB" id="A0A9X3BA20"/>
<organism evidence="2 3">
    <name type="scientific">Paraflavisolibacter caeni</name>
    <dbReference type="NCBI Taxonomy" id="2982496"/>
    <lineage>
        <taxon>Bacteria</taxon>
        <taxon>Pseudomonadati</taxon>
        <taxon>Bacteroidota</taxon>
        <taxon>Chitinophagia</taxon>
        <taxon>Chitinophagales</taxon>
        <taxon>Chitinophagaceae</taxon>
        <taxon>Paraflavisolibacter</taxon>
    </lineage>
</organism>
<evidence type="ECO:0000313" key="3">
    <source>
        <dbReference type="Proteomes" id="UP001155483"/>
    </source>
</evidence>
<dbReference type="PROSITE" id="PS51257">
    <property type="entry name" value="PROKAR_LIPOPROTEIN"/>
    <property type="match status" value="1"/>
</dbReference>
<feature type="chain" id="PRO_5040803821" description="Lipoprotein" evidence="1">
    <location>
        <begin position="24"/>
        <end position="214"/>
    </location>
</feature>
<evidence type="ECO:0000256" key="1">
    <source>
        <dbReference type="SAM" id="SignalP"/>
    </source>
</evidence>
<keyword evidence="3" id="KW-1185">Reference proteome</keyword>
<gene>
    <name evidence="2" type="ORF">OCK74_23380</name>
</gene>
<name>A0A9X3BA20_9BACT</name>
<dbReference type="Proteomes" id="UP001155483">
    <property type="component" value="Unassembled WGS sequence"/>
</dbReference>
<dbReference type="Gene3D" id="3.40.50.10610">
    <property type="entry name" value="ABC-type transport auxiliary lipoprotein component"/>
    <property type="match status" value="1"/>
</dbReference>
<dbReference type="EMBL" id="JAOTIF010000027">
    <property type="protein sequence ID" value="MCU7552081.1"/>
    <property type="molecule type" value="Genomic_DNA"/>
</dbReference>
<reference evidence="2" key="1">
    <citation type="submission" date="2022-09" db="EMBL/GenBank/DDBJ databases">
        <authorList>
            <person name="Yuan C."/>
            <person name="Ke Z."/>
        </authorList>
    </citation>
    <scope>NUCLEOTIDE SEQUENCE</scope>
    <source>
        <strain evidence="2">LB-8</strain>
    </source>
</reference>
<sequence length="214" mass="23852">MKNLFSIATLFALLLSSCGPSIYKTTDFQDVTKDHKTIAIIPATVMIQLRPNEAKKLTPEQIEKNEEATGYAMQEKMYGWFLRRSSKYHFTVNFQDVSETNALLQNAKLSYKDIMKKSKGELAKILGVDAVISASLHTDKPMNEGVAVALGLLVGYWGNTNKAYTTIDIHEGKKGNLLWKYDYEASGSVGSNPENLVNALMRNASKKFPYNAKS</sequence>
<protein>
    <recommendedName>
        <fullName evidence="4">Lipoprotein</fullName>
    </recommendedName>
</protein>
<proteinExistence type="predicted"/>
<accession>A0A9X3BA20</accession>